<sequence>MNLTTESRTSTLTVHPHDPYFFDHPLDHLPGMALVCGLLDLLRTTDPGCLEQPGRRLRLSLDLPTFCEPDQPVQLAAAPDGDRMAVRAHQLGRLVCEGWCEVHEGPFQADESLEPAAGELVHRHRPENVLISAPARTVALRRPPDGHRLAPPCPEAVIEAARQFTTMLSHVEYAVPDDTRLILLAVEADLPCELTWDLRLRWACTAPPRGRSLMRFDVVAGDEPRGSVGIDYYAASPAIYRRLRHAGRPAVGQPTSGCTV</sequence>
<proteinExistence type="predicted"/>
<dbReference type="RefSeq" id="WP_343955071.1">
    <property type="nucleotide sequence ID" value="NZ_BAAAHQ010000056.1"/>
</dbReference>
<gene>
    <name evidence="2" type="ORF">GCM10009560_74920</name>
</gene>
<keyword evidence="3" id="KW-1185">Reference proteome</keyword>
<dbReference type="Pfam" id="PF03756">
    <property type="entry name" value="AfsA"/>
    <property type="match status" value="1"/>
</dbReference>
<dbReference type="InterPro" id="IPR005509">
    <property type="entry name" value="AfsA_hotdog_dom"/>
</dbReference>
<comment type="caution">
    <text evidence="2">The sequence shown here is derived from an EMBL/GenBank/DDBJ whole genome shotgun (WGS) entry which is preliminary data.</text>
</comment>
<accession>A0ABN1R7M8</accession>
<organism evidence="2 3">
    <name type="scientific">Nonomuraea longicatena</name>
    <dbReference type="NCBI Taxonomy" id="83682"/>
    <lineage>
        <taxon>Bacteria</taxon>
        <taxon>Bacillati</taxon>
        <taxon>Actinomycetota</taxon>
        <taxon>Actinomycetes</taxon>
        <taxon>Streptosporangiales</taxon>
        <taxon>Streptosporangiaceae</taxon>
        <taxon>Nonomuraea</taxon>
    </lineage>
</organism>
<evidence type="ECO:0000313" key="3">
    <source>
        <dbReference type="Proteomes" id="UP001501578"/>
    </source>
</evidence>
<evidence type="ECO:0000313" key="2">
    <source>
        <dbReference type="EMBL" id="GAA0952828.1"/>
    </source>
</evidence>
<reference evidence="2 3" key="1">
    <citation type="journal article" date="2019" name="Int. J. Syst. Evol. Microbiol.">
        <title>The Global Catalogue of Microorganisms (GCM) 10K type strain sequencing project: providing services to taxonomists for standard genome sequencing and annotation.</title>
        <authorList>
            <consortium name="The Broad Institute Genomics Platform"/>
            <consortium name="The Broad Institute Genome Sequencing Center for Infectious Disease"/>
            <person name="Wu L."/>
            <person name="Ma J."/>
        </authorList>
    </citation>
    <scope>NUCLEOTIDE SEQUENCE [LARGE SCALE GENOMIC DNA]</scope>
    <source>
        <strain evidence="2 3">JCM 11136</strain>
    </source>
</reference>
<evidence type="ECO:0000259" key="1">
    <source>
        <dbReference type="Pfam" id="PF03756"/>
    </source>
</evidence>
<dbReference type="Proteomes" id="UP001501578">
    <property type="component" value="Unassembled WGS sequence"/>
</dbReference>
<protein>
    <recommendedName>
        <fullName evidence="1">A-factor biosynthesis hotdog domain-containing protein</fullName>
    </recommendedName>
</protein>
<feature type="domain" description="A-factor biosynthesis hotdog" evidence="1">
    <location>
        <begin position="120"/>
        <end position="211"/>
    </location>
</feature>
<dbReference type="EMBL" id="BAAAHQ010000056">
    <property type="protein sequence ID" value="GAA0952828.1"/>
    <property type="molecule type" value="Genomic_DNA"/>
</dbReference>
<name>A0ABN1R7M8_9ACTN</name>